<dbReference type="AlphaFoldDB" id="A0A8S9GYS1"/>
<gene>
    <name evidence="2" type="ORF">F2Q68_00035928</name>
</gene>
<evidence type="ECO:0000313" key="3">
    <source>
        <dbReference type="Proteomes" id="UP000712281"/>
    </source>
</evidence>
<proteinExistence type="predicted"/>
<organism evidence="2 3">
    <name type="scientific">Brassica cretica</name>
    <name type="common">Mustard</name>
    <dbReference type="NCBI Taxonomy" id="69181"/>
    <lineage>
        <taxon>Eukaryota</taxon>
        <taxon>Viridiplantae</taxon>
        <taxon>Streptophyta</taxon>
        <taxon>Embryophyta</taxon>
        <taxon>Tracheophyta</taxon>
        <taxon>Spermatophyta</taxon>
        <taxon>Magnoliopsida</taxon>
        <taxon>eudicotyledons</taxon>
        <taxon>Gunneridae</taxon>
        <taxon>Pentapetalae</taxon>
        <taxon>rosids</taxon>
        <taxon>malvids</taxon>
        <taxon>Brassicales</taxon>
        <taxon>Brassicaceae</taxon>
        <taxon>Brassiceae</taxon>
        <taxon>Brassica</taxon>
    </lineage>
</organism>
<dbReference type="Proteomes" id="UP000712281">
    <property type="component" value="Unassembled WGS sequence"/>
</dbReference>
<keyword evidence="1" id="KW-0472">Membrane</keyword>
<comment type="caution">
    <text evidence="2">The sequence shown here is derived from an EMBL/GenBank/DDBJ whole genome shotgun (WGS) entry which is preliminary data.</text>
</comment>
<keyword evidence="1" id="KW-1133">Transmembrane helix</keyword>
<accession>A0A8S9GYS1</accession>
<keyword evidence="1" id="KW-0812">Transmembrane</keyword>
<feature type="transmembrane region" description="Helical" evidence="1">
    <location>
        <begin position="17"/>
        <end position="36"/>
    </location>
</feature>
<sequence length="66" mass="7692">MESLPYTKRRKEYPMKLWFLFFAAVLPAALPPWWVLSPVMSREGSLTTAVLFFSRLSPLYSRPSLL</sequence>
<reference evidence="2" key="1">
    <citation type="submission" date="2019-12" db="EMBL/GenBank/DDBJ databases">
        <title>Genome sequencing and annotation of Brassica cretica.</title>
        <authorList>
            <person name="Studholme D.J."/>
            <person name="Sarris P.F."/>
        </authorList>
    </citation>
    <scope>NUCLEOTIDE SEQUENCE</scope>
    <source>
        <strain evidence="2">PFS-001/15</strain>
        <tissue evidence="2">Leaf</tissue>
    </source>
</reference>
<protein>
    <submittedName>
        <fullName evidence="2">Uncharacterized protein</fullName>
    </submittedName>
</protein>
<name>A0A8S9GYS1_BRACR</name>
<evidence type="ECO:0000313" key="2">
    <source>
        <dbReference type="EMBL" id="KAF2549864.1"/>
    </source>
</evidence>
<dbReference type="EMBL" id="QGKW02001988">
    <property type="protein sequence ID" value="KAF2549864.1"/>
    <property type="molecule type" value="Genomic_DNA"/>
</dbReference>
<evidence type="ECO:0000256" key="1">
    <source>
        <dbReference type="SAM" id="Phobius"/>
    </source>
</evidence>